<dbReference type="RefSeq" id="WP_064009589.1">
    <property type="nucleotide sequence ID" value="NZ_LUUG01000092.1"/>
</dbReference>
<comment type="caution">
    <text evidence="1">The sequence shown here is derived from an EMBL/GenBank/DDBJ whole genome shotgun (WGS) entry which is preliminary data.</text>
</comment>
<gene>
    <name evidence="1" type="ORF">A1332_18050</name>
</gene>
<name>A0A177M6K7_METMH</name>
<dbReference type="EMBL" id="LUUG01000092">
    <property type="protein sequence ID" value="OAI01271.1"/>
    <property type="molecule type" value="Genomic_DNA"/>
</dbReference>
<dbReference type="OrthoDB" id="5568395at2"/>
<evidence type="ECO:0000313" key="1">
    <source>
        <dbReference type="EMBL" id="OAI01271.1"/>
    </source>
</evidence>
<sequence>MKKPKKNKNAGLNEAEIEVGYLYFTTANQYRAVLAMKGEFLIYAPSSEGLEPLAPDAGKLPFENSPWKKCAIVTFAKKDYQAFTFNGENAIKHQLNAAQIAEATAQCNAKSAIAALLAE</sequence>
<proteinExistence type="predicted"/>
<dbReference type="AlphaFoldDB" id="A0A177M6K7"/>
<protein>
    <submittedName>
        <fullName evidence="1">Uncharacterized protein</fullName>
    </submittedName>
</protein>
<evidence type="ECO:0000313" key="2">
    <source>
        <dbReference type="Proteomes" id="UP000078090"/>
    </source>
</evidence>
<accession>A0A177M6K7</accession>
<dbReference type="Proteomes" id="UP000078090">
    <property type="component" value="Unassembled WGS sequence"/>
</dbReference>
<reference evidence="2" key="1">
    <citation type="submission" date="2016-03" db="EMBL/GenBank/DDBJ databases">
        <authorList>
            <person name="Heylen K."/>
            <person name="De Vos P."/>
            <person name="Vekeman B."/>
        </authorList>
    </citation>
    <scope>NUCLEOTIDE SEQUENCE [LARGE SCALE GENOMIC DNA]</scope>
    <source>
        <strain evidence="2">R-45363</strain>
    </source>
</reference>
<organism evidence="1 2">
    <name type="scientific">Methylomonas methanica</name>
    <dbReference type="NCBI Taxonomy" id="421"/>
    <lineage>
        <taxon>Bacteria</taxon>
        <taxon>Pseudomonadati</taxon>
        <taxon>Pseudomonadota</taxon>
        <taxon>Gammaproteobacteria</taxon>
        <taxon>Methylococcales</taxon>
        <taxon>Methylococcaceae</taxon>
        <taxon>Methylomonas</taxon>
    </lineage>
</organism>